<dbReference type="InterPro" id="IPR043519">
    <property type="entry name" value="NT_sf"/>
</dbReference>
<dbReference type="Pfam" id="PF01743">
    <property type="entry name" value="PolyA_pol"/>
    <property type="match status" value="1"/>
</dbReference>
<keyword evidence="3" id="KW-0820">tRNA-binding</keyword>
<evidence type="ECO:0000256" key="12">
    <source>
        <dbReference type="RuleBase" id="RU003953"/>
    </source>
</evidence>
<keyword evidence="7" id="KW-0479">Metal-binding</keyword>
<feature type="domain" description="CBS" evidence="13">
    <location>
        <begin position="313"/>
        <end position="371"/>
    </location>
</feature>
<comment type="cofactor">
    <cofactor evidence="1">
        <name>Mg(2+)</name>
        <dbReference type="ChEBI" id="CHEBI:18420"/>
    </cofactor>
</comment>
<dbReference type="PANTHER" id="PTHR47788">
    <property type="entry name" value="POLYA POLYMERASE"/>
    <property type="match status" value="1"/>
</dbReference>
<dbReference type="InterPro" id="IPR052390">
    <property type="entry name" value="tRNA_nt/polyA_polymerase"/>
</dbReference>
<dbReference type="GO" id="GO:0046872">
    <property type="term" value="F:metal ion binding"/>
    <property type="evidence" value="ECO:0007669"/>
    <property type="project" value="UniProtKB-KW"/>
</dbReference>
<dbReference type="SMART" id="SM00116">
    <property type="entry name" value="CBS"/>
    <property type="match status" value="2"/>
</dbReference>
<dbReference type="Gene3D" id="3.10.310.30">
    <property type="match status" value="1"/>
</dbReference>
<keyword evidence="6" id="KW-0548">Nucleotidyltransferase</keyword>
<dbReference type="InterPro" id="IPR046342">
    <property type="entry name" value="CBS_dom_sf"/>
</dbReference>
<evidence type="ECO:0000256" key="1">
    <source>
        <dbReference type="ARBA" id="ARBA00001946"/>
    </source>
</evidence>
<dbReference type="Pfam" id="PF02272">
    <property type="entry name" value="DHHA1"/>
    <property type="match status" value="1"/>
</dbReference>
<keyword evidence="4 12" id="KW-0808">Transferase</keyword>
<feature type="domain" description="CBS" evidence="13">
    <location>
        <begin position="375"/>
        <end position="432"/>
    </location>
</feature>
<dbReference type="SUPFAM" id="SSF54631">
    <property type="entry name" value="CBS-domain pair"/>
    <property type="match status" value="1"/>
</dbReference>
<dbReference type="Pfam" id="PF01368">
    <property type="entry name" value="DHH"/>
    <property type="match status" value="1"/>
</dbReference>
<protein>
    <submittedName>
        <fullName evidence="14">tRNA nucleotidyltransferase (CCA-adding enzyme)</fullName>
    </submittedName>
</protein>
<dbReference type="GO" id="GO:0000049">
    <property type="term" value="F:tRNA binding"/>
    <property type="evidence" value="ECO:0007669"/>
    <property type="project" value="UniProtKB-KW"/>
</dbReference>
<dbReference type="Gene3D" id="3.10.580.10">
    <property type="entry name" value="CBS-domain"/>
    <property type="match status" value="1"/>
</dbReference>
<evidence type="ECO:0000256" key="10">
    <source>
        <dbReference type="ARBA" id="ARBA00022884"/>
    </source>
</evidence>
<accession>A0A1H9RIE6</accession>
<evidence type="ECO:0000259" key="13">
    <source>
        <dbReference type="PROSITE" id="PS51371"/>
    </source>
</evidence>
<dbReference type="InterPro" id="IPR038763">
    <property type="entry name" value="DHH_sf"/>
</dbReference>
<dbReference type="InterPro" id="IPR000644">
    <property type="entry name" value="CBS_dom"/>
</dbReference>
<dbReference type="Gene3D" id="3.30.460.10">
    <property type="entry name" value="Beta Polymerase, domain 2"/>
    <property type="match status" value="1"/>
</dbReference>
<evidence type="ECO:0000256" key="8">
    <source>
        <dbReference type="ARBA" id="ARBA00022741"/>
    </source>
</evidence>
<sequence length="864" mass="98354">MQVIVSHTNLDFDGLASMIAAKKLYPEAEIIMPSKVSSEVNHFLAIYKDTFPFKRLKDTDWERVEEVIMVDTNSPNRLGDIRQHLPHRVKYAVYDHHPETEETVQFHEGTIEKTGAAVTILSELIKEKNLPVSPFEATVFSLGVYSDTGAFTYDHTTSRDLSAAAFFLEQGANLKVIDQFRESSLTEVQQQLFQKLLDNSEITSVDGVDILIASHRQPDYTGHLAQVTRKLLQVTGADAAFSVAEMGKKTFVTARVVSERINALPVIHMFHGGGHEKAASATINNQSSSETVQTIKENLSLIVRPSLTAKDMMSSPVRVVAPDTSIETVSKMLYRYGHTGFPVVEDEKLRGIISRRDVDKALHHKLGHAPVKGYMSHNPIAIGLYEKIETIRELMIEDHVGRLPVIDNGELVGIVSRTDVIQAMHGKTGVNLSYSSRSALPLKRQMTETMKKYLSPTIFQLLELIGEEAGYLSMRAYLIGGMVRDLMLERDNEDMDIVVEGDGISLALHLQKLYGGKVRKHDEFRTATWKHPSGFKVDLTSARTEYYDFPAALPKVELSTIKEDLYRRDFTINAMGICLNQEEFGELLDYFHGYEDLNKEKLRVLYNLSFVEDPTRILRAVRFESRFNFSMDEQTERLAVQSANNLLSVSKPRLSSELIRLFTEENASEGVKRMRELTLNKYLLTRPGDDEPVQKRIDCIYYWHSVFKEEGIAVNRSIWMAYMFSLTTGRVNDEVDLEGFCLTKEDVKTLNDLYNLLVSHQSRSIDPSLPIRDIHVNLATMKPEPLFGYFAIEFPDHNEKLFNYLLTREKLTRKVDGNDLKKLGLKPSPYFKEILLEVDIKQLENPETSKEKLIEWVSHKFLNK</sequence>
<evidence type="ECO:0000256" key="11">
    <source>
        <dbReference type="PROSITE-ProRule" id="PRU00703"/>
    </source>
</evidence>
<dbReference type="InterPro" id="IPR001667">
    <property type="entry name" value="DDH_dom"/>
</dbReference>
<comment type="similarity">
    <text evidence="2 12">Belongs to the tRNA nucleotidyltransferase/poly(A) polymerase family.</text>
</comment>
<dbReference type="AlphaFoldDB" id="A0A1H9RIE6"/>
<evidence type="ECO:0000256" key="3">
    <source>
        <dbReference type="ARBA" id="ARBA00022555"/>
    </source>
</evidence>
<dbReference type="InterPro" id="IPR002646">
    <property type="entry name" value="PolA_pol_head_dom"/>
</dbReference>
<keyword evidence="9" id="KW-0460">Magnesium</keyword>
<keyword evidence="15" id="KW-1185">Reference proteome</keyword>
<evidence type="ECO:0000313" key="15">
    <source>
        <dbReference type="Proteomes" id="UP000198571"/>
    </source>
</evidence>
<dbReference type="EMBL" id="FOGT01000003">
    <property type="protein sequence ID" value="SER71773.1"/>
    <property type="molecule type" value="Genomic_DNA"/>
</dbReference>
<keyword evidence="11" id="KW-0129">CBS domain</keyword>
<keyword evidence="8" id="KW-0547">Nucleotide-binding</keyword>
<dbReference type="CDD" id="cd05398">
    <property type="entry name" value="NT_ClassII-CCAase"/>
    <property type="match status" value="1"/>
</dbReference>
<dbReference type="GO" id="GO:0016779">
    <property type="term" value="F:nucleotidyltransferase activity"/>
    <property type="evidence" value="ECO:0007669"/>
    <property type="project" value="UniProtKB-KW"/>
</dbReference>
<evidence type="ECO:0000256" key="7">
    <source>
        <dbReference type="ARBA" id="ARBA00022723"/>
    </source>
</evidence>
<dbReference type="Gene3D" id="1.10.3090.10">
    <property type="entry name" value="cca-adding enzyme, domain 2"/>
    <property type="match status" value="1"/>
</dbReference>
<organism evidence="14 15">
    <name type="scientific">Salipaludibacillus aurantiacus</name>
    <dbReference type="NCBI Taxonomy" id="1601833"/>
    <lineage>
        <taxon>Bacteria</taxon>
        <taxon>Bacillati</taxon>
        <taxon>Bacillota</taxon>
        <taxon>Bacilli</taxon>
        <taxon>Bacillales</taxon>
        <taxon>Bacillaceae</taxon>
    </lineage>
</organism>
<dbReference type="InterPro" id="IPR032828">
    <property type="entry name" value="PolyA_RNA-bd"/>
</dbReference>
<keyword evidence="5" id="KW-0819">tRNA processing</keyword>
<dbReference type="PROSITE" id="PS51371">
    <property type="entry name" value="CBS"/>
    <property type="match status" value="2"/>
</dbReference>
<dbReference type="GO" id="GO:0000166">
    <property type="term" value="F:nucleotide binding"/>
    <property type="evidence" value="ECO:0007669"/>
    <property type="project" value="UniProtKB-KW"/>
</dbReference>
<evidence type="ECO:0000256" key="5">
    <source>
        <dbReference type="ARBA" id="ARBA00022694"/>
    </source>
</evidence>
<dbReference type="CDD" id="cd04595">
    <property type="entry name" value="CBS_pair_DHH_polyA_Pol_assoc"/>
    <property type="match status" value="1"/>
</dbReference>
<dbReference type="STRING" id="1601833.SAMN05518684_103138"/>
<evidence type="ECO:0000313" key="14">
    <source>
        <dbReference type="EMBL" id="SER71773.1"/>
    </source>
</evidence>
<evidence type="ECO:0000256" key="2">
    <source>
        <dbReference type="ARBA" id="ARBA00007265"/>
    </source>
</evidence>
<dbReference type="Pfam" id="PF00571">
    <property type="entry name" value="CBS"/>
    <property type="match status" value="2"/>
</dbReference>
<dbReference type="SUPFAM" id="SSF64182">
    <property type="entry name" value="DHH phosphoesterases"/>
    <property type="match status" value="1"/>
</dbReference>
<dbReference type="GO" id="GO:0008033">
    <property type="term" value="P:tRNA processing"/>
    <property type="evidence" value="ECO:0007669"/>
    <property type="project" value="UniProtKB-KW"/>
</dbReference>
<dbReference type="Gene3D" id="3.90.1640.10">
    <property type="entry name" value="inorganic pyrophosphatase (n-terminal core)"/>
    <property type="match status" value="1"/>
</dbReference>
<evidence type="ECO:0000256" key="6">
    <source>
        <dbReference type="ARBA" id="ARBA00022695"/>
    </source>
</evidence>
<dbReference type="InterPro" id="IPR003156">
    <property type="entry name" value="DHHA1_dom"/>
</dbReference>
<reference evidence="15" key="1">
    <citation type="submission" date="2016-10" db="EMBL/GenBank/DDBJ databases">
        <authorList>
            <person name="Varghese N."/>
            <person name="Submissions S."/>
        </authorList>
    </citation>
    <scope>NUCLEOTIDE SEQUENCE [LARGE SCALE GENOMIC DNA]</scope>
    <source>
        <strain evidence="15">S9</strain>
    </source>
</reference>
<dbReference type="RefSeq" id="WP_177174180.1">
    <property type="nucleotide sequence ID" value="NZ_FOGT01000003.1"/>
</dbReference>
<proteinExistence type="inferred from homology"/>
<evidence type="ECO:0000256" key="9">
    <source>
        <dbReference type="ARBA" id="ARBA00022842"/>
    </source>
</evidence>
<dbReference type="Pfam" id="PF12627">
    <property type="entry name" value="PolyA_pol_RNAbd"/>
    <property type="match status" value="1"/>
</dbReference>
<dbReference type="SUPFAM" id="SSF81301">
    <property type="entry name" value="Nucleotidyltransferase"/>
    <property type="match status" value="1"/>
</dbReference>
<dbReference type="SUPFAM" id="SSF81891">
    <property type="entry name" value="Poly A polymerase C-terminal region-like"/>
    <property type="match status" value="1"/>
</dbReference>
<dbReference type="PANTHER" id="PTHR47788:SF1">
    <property type="entry name" value="A-ADDING TRNA NUCLEOTIDYLTRANSFERASE"/>
    <property type="match status" value="1"/>
</dbReference>
<name>A0A1H9RIE6_9BACI</name>
<dbReference type="Proteomes" id="UP000198571">
    <property type="component" value="Unassembled WGS sequence"/>
</dbReference>
<gene>
    <name evidence="14" type="ORF">SAMN05518684_103138</name>
</gene>
<keyword evidence="10 12" id="KW-0694">RNA-binding</keyword>
<evidence type="ECO:0000256" key="4">
    <source>
        <dbReference type="ARBA" id="ARBA00022679"/>
    </source>
</evidence>